<reference evidence="5 6" key="1">
    <citation type="submission" date="2018-10" db="EMBL/GenBank/DDBJ databases">
        <title>Genomic Encyclopedia of Archaeal and Bacterial Type Strains, Phase II (KMG-II): from individual species to whole genera.</title>
        <authorList>
            <person name="Goeker M."/>
        </authorList>
    </citation>
    <scope>NUCLEOTIDE SEQUENCE [LARGE SCALE GENOMIC DNA]</scope>
    <source>
        <strain evidence="5 6">DSM 14954</strain>
    </source>
</reference>
<evidence type="ECO:0000313" key="5">
    <source>
        <dbReference type="EMBL" id="RKQ87807.1"/>
    </source>
</evidence>
<accession>A0A660L1J1</accession>
<dbReference type="Pfam" id="PF00392">
    <property type="entry name" value="GntR"/>
    <property type="match status" value="1"/>
</dbReference>
<sequence>MASPRVRDLLEEAILEGELKPGERLRAEALAQRFGTSRTPVREALLQLEAQGLVDVEPNRGAVVRTFDRDDLQDLYELRALLEPHAAALAATRISPEDIARLEALCDDPDPIVANEAFHRIIVEAAHSPRLVVAMRAATGIPRTFRSHFWHDERQREESLLCHRRLVDAFRARDAQLAEAVMRMHILGAIAFLEETWPTHL</sequence>
<dbReference type="InterPro" id="IPR036390">
    <property type="entry name" value="WH_DNA-bd_sf"/>
</dbReference>
<dbReference type="SMART" id="SM00345">
    <property type="entry name" value="HTH_GNTR"/>
    <property type="match status" value="1"/>
</dbReference>
<dbReference type="SUPFAM" id="SSF48008">
    <property type="entry name" value="GntR ligand-binding domain-like"/>
    <property type="match status" value="1"/>
</dbReference>
<dbReference type="PRINTS" id="PR00035">
    <property type="entry name" value="HTHGNTR"/>
</dbReference>
<dbReference type="Gene3D" id="1.10.10.10">
    <property type="entry name" value="Winged helix-like DNA-binding domain superfamily/Winged helix DNA-binding domain"/>
    <property type="match status" value="1"/>
</dbReference>
<dbReference type="EMBL" id="RBIL01000002">
    <property type="protein sequence ID" value="RKQ87807.1"/>
    <property type="molecule type" value="Genomic_DNA"/>
</dbReference>
<gene>
    <name evidence="5" type="ORF">C8N24_5836</name>
</gene>
<dbReference type="Gene3D" id="1.20.120.530">
    <property type="entry name" value="GntR ligand-binding domain-like"/>
    <property type="match status" value="1"/>
</dbReference>
<evidence type="ECO:0000256" key="3">
    <source>
        <dbReference type="ARBA" id="ARBA00023163"/>
    </source>
</evidence>
<keyword evidence="3" id="KW-0804">Transcription</keyword>
<dbReference type="SUPFAM" id="SSF46785">
    <property type="entry name" value="Winged helix' DNA-binding domain"/>
    <property type="match status" value="1"/>
</dbReference>
<name>A0A660L1J1_9ACTN</name>
<dbReference type="InterPro" id="IPR011711">
    <property type="entry name" value="GntR_C"/>
</dbReference>
<dbReference type="InterPro" id="IPR008920">
    <property type="entry name" value="TF_FadR/GntR_C"/>
</dbReference>
<proteinExistence type="predicted"/>
<keyword evidence="6" id="KW-1185">Reference proteome</keyword>
<comment type="caution">
    <text evidence="5">The sequence shown here is derived from an EMBL/GenBank/DDBJ whole genome shotgun (WGS) entry which is preliminary data.</text>
</comment>
<evidence type="ECO:0000256" key="1">
    <source>
        <dbReference type="ARBA" id="ARBA00023015"/>
    </source>
</evidence>
<organism evidence="5 6">
    <name type="scientific">Solirubrobacter pauli</name>
    <dbReference type="NCBI Taxonomy" id="166793"/>
    <lineage>
        <taxon>Bacteria</taxon>
        <taxon>Bacillati</taxon>
        <taxon>Actinomycetota</taxon>
        <taxon>Thermoleophilia</taxon>
        <taxon>Solirubrobacterales</taxon>
        <taxon>Solirubrobacteraceae</taxon>
        <taxon>Solirubrobacter</taxon>
    </lineage>
</organism>
<evidence type="ECO:0000256" key="2">
    <source>
        <dbReference type="ARBA" id="ARBA00023125"/>
    </source>
</evidence>
<dbReference type="PROSITE" id="PS50949">
    <property type="entry name" value="HTH_GNTR"/>
    <property type="match status" value="1"/>
</dbReference>
<dbReference type="OrthoDB" id="4164516at2"/>
<keyword evidence="1" id="KW-0805">Transcription regulation</keyword>
<dbReference type="Pfam" id="PF07729">
    <property type="entry name" value="FCD"/>
    <property type="match status" value="1"/>
</dbReference>
<dbReference type="InterPro" id="IPR000524">
    <property type="entry name" value="Tscrpt_reg_HTH_GntR"/>
</dbReference>
<dbReference type="CDD" id="cd07377">
    <property type="entry name" value="WHTH_GntR"/>
    <property type="match status" value="1"/>
</dbReference>
<dbReference type="GO" id="GO:0003677">
    <property type="term" value="F:DNA binding"/>
    <property type="evidence" value="ECO:0007669"/>
    <property type="project" value="UniProtKB-KW"/>
</dbReference>
<dbReference type="RefSeq" id="WP_121256700.1">
    <property type="nucleotide sequence ID" value="NZ_RBIL01000002.1"/>
</dbReference>
<keyword evidence="2" id="KW-0238">DNA-binding</keyword>
<feature type="domain" description="HTH gntR-type" evidence="4">
    <location>
        <begin position="1"/>
        <end position="67"/>
    </location>
</feature>
<evidence type="ECO:0000259" key="4">
    <source>
        <dbReference type="PROSITE" id="PS50949"/>
    </source>
</evidence>
<dbReference type="GO" id="GO:0003700">
    <property type="term" value="F:DNA-binding transcription factor activity"/>
    <property type="evidence" value="ECO:0007669"/>
    <property type="project" value="InterPro"/>
</dbReference>
<evidence type="ECO:0000313" key="6">
    <source>
        <dbReference type="Proteomes" id="UP000278962"/>
    </source>
</evidence>
<dbReference type="InterPro" id="IPR036388">
    <property type="entry name" value="WH-like_DNA-bd_sf"/>
</dbReference>
<dbReference type="Proteomes" id="UP000278962">
    <property type="component" value="Unassembled WGS sequence"/>
</dbReference>
<dbReference type="PANTHER" id="PTHR43537">
    <property type="entry name" value="TRANSCRIPTIONAL REGULATOR, GNTR FAMILY"/>
    <property type="match status" value="1"/>
</dbReference>
<dbReference type="PANTHER" id="PTHR43537:SF5">
    <property type="entry name" value="UXU OPERON TRANSCRIPTIONAL REGULATOR"/>
    <property type="match status" value="1"/>
</dbReference>
<protein>
    <submittedName>
        <fullName evidence="5">GntR family transcriptional regulator</fullName>
    </submittedName>
</protein>
<dbReference type="AlphaFoldDB" id="A0A660L1J1"/>
<dbReference type="SMART" id="SM00895">
    <property type="entry name" value="FCD"/>
    <property type="match status" value="1"/>
</dbReference>